<evidence type="ECO:0000256" key="1">
    <source>
        <dbReference type="SAM" id="MobiDB-lite"/>
    </source>
</evidence>
<reference evidence="2 3" key="1">
    <citation type="submission" date="2015-08" db="EMBL/GenBank/DDBJ databases">
        <title>Next Generation Sequencing and Analysis of the Genome of Puccinia sorghi L Schw, the Causal Agent of Maize Common Rust.</title>
        <authorList>
            <person name="Rochi L."/>
            <person name="Burguener G."/>
            <person name="Darino M."/>
            <person name="Turjanski A."/>
            <person name="Kreff E."/>
            <person name="Dieguez M.J."/>
            <person name="Sacco F."/>
        </authorList>
    </citation>
    <scope>NUCLEOTIDE SEQUENCE [LARGE SCALE GENOMIC DNA]</scope>
    <source>
        <strain evidence="2 3">RO10H11247</strain>
    </source>
</reference>
<feature type="region of interest" description="Disordered" evidence="1">
    <location>
        <begin position="71"/>
        <end position="91"/>
    </location>
</feature>
<sequence length="566" mass="63635">MEQKISKDVQTITKQLKLHPVLDLQVCCPTCYSIYEIESSPLKCGYQATPQSQVCGMYLFNPARFDSINRSSRWPNHQLSPSKSRTQLPHGTNPSSVFFQQELKDRIEWFLSLPEVEASIEEGSAETSNPEIITDYVHSRAYKKIAAIPRRQASKHAPPNLVFSMFVDLFSPLRNKLAGKQVSLGVMALTLDELLNLEKSIKFKTFCFPEGRAVSANIGALIGDLVATHKVAGFSSHSASRFCSWCDVLNTDIGQMQRGRACTHTKTLATALKQTGVQTSELNRLSYWDPINNVALGIMHNWFKGGLQHHFRYCWGINGNSDKQAESQVGEEEEANLFCSGGCCSHRDPYAQRAGNIKKLKFKSHNQRIKNEETIENFTVVVCCTNIVSSNKVHDKEIDNFTVDYSNYTATAANIFPNIKILPNHHSALHKPDQMRWWGPLLGVSELPVKILIGKLQKIKKNRNTKNTPMTIMEKFCQAQRLQSLHGLDCALAKEKHKRGGASFELGEGAYRDILEFCPQTNRELRSCSDFPHPNNAKVIFKLAQEVCGCDIQQAMGRRPMAKSLI</sequence>
<dbReference type="Proteomes" id="UP000037035">
    <property type="component" value="Unassembled WGS sequence"/>
</dbReference>
<comment type="caution">
    <text evidence="2">The sequence shown here is derived from an EMBL/GenBank/DDBJ whole genome shotgun (WGS) entry which is preliminary data.</text>
</comment>
<accession>A0A0L6VUM3</accession>
<proteinExistence type="predicted"/>
<name>A0A0L6VUM3_9BASI</name>
<evidence type="ECO:0000313" key="2">
    <source>
        <dbReference type="EMBL" id="KNZ64322.1"/>
    </source>
</evidence>
<organism evidence="2 3">
    <name type="scientific">Puccinia sorghi</name>
    <dbReference type="NCBI Taxonomy" id="27349"/>
    <lineage>
        <taxon>Eukaryota</taxon>
        <taxon>Fungi</taxon>
        <taxon>Dikarya</taxon>
        <taxon>Basidiomycota</taxon>
        <taxon>Pucciniomycotina</taxon>
        <taxon>Pucciniomycetes</taxon>
        <taxon>Pucciniales</taxon>
        <taxon>Pucciniaceae</taxon>
        <taxon>Puccinia</taxon>
    </lineage>
</organism>
<dbReference type="AlphaFoldDB" id="A0A0L6VUM3"/>
<dbReference type="EMBL" id="LAVV01000455">
    <property type="protein sequence ID" value="KNZ64322.1"/>
    <property type="molecule type" value="Genomic_DNA"/>
</dbReference>
<protein>
    <submittedName>
        <fullName evidence="2">Uncharacterized protein</fullName>
    </submittedName>
</protein>
<gene>
    <name evidence="2" type="ORF">VP01_1040g1</name>
</gene>
<evidence type="ECO:0000313" key="3">
    <source>
        <dbReference type="Proteomes" id="UP000037035"/>
    </source>
</evidence>
<dbReference type="OrthoDB" id="3039677at2759"/>
<keyword evidence="3" id="KW-1185">Reference proteome</keyword>
<dbReference type="VEuPathDB" id="FungiDB:VP01_1040g1"/>